<feature type="domain" description="Pyridoxamine 5'-phosphate oxidase N-terminal" evidence="1">
    <location>
        <begin position="35"/>
        <end position="152"/>
    </location>
</feature>
<dbReference type="PANTHER" id="PTHR42815:SF2">
    <property type="entry name" value="FAD-BINDING, PUTATIVE (AFU_ORTHOLOGUE AFUA_6G07600)-RELATED"/>
    <property type="match status" value="1"/>
</dbReference>
<dbReference type="InterPro" id="IPR024029">
    <property type="entry name" value="Pyridox_Oxase_FMN-dep"/>
</dbReference>
<dbReference type="STRING" id="284581.AMD01_13510"/>
<reference evidence="3" key="1">
    <citation type="submission" date="2015-08" db="EMBL/GenBank/DDBJ databases">
        <title>Fjat-14210 dsm16467.</title>
        <authorList>
            <person name="Liu B."/>
            <person name="Wang J."/>
            <person name="Zhu Y."/>
            <person name="Liu G."/>
            <person name="Chen Q."/>
            <person name="Chen Z."/>
            <person name="Lan J."/>
            <person name="Che J."/>
            <person name="Ge C."/>
            <person name="Shi H."/>
            <person name="Pan Z."/>
            <person name="Liu X."/>
        </authorList>
    </citation>
    <scope>NUCLEOTIDE SEQUENCE [LARGE SCALE GENOMIC DNA]</scope>
    <source>
        <strain evidence="3">DSM 16467</strain>
    </source>
</reference>
<accession>A0A0M0KZQ8</accession>
<dbReference type="SUPFAM" id="SSF50475">
    <property type="entry name" value="FMN-binding split barrel"/>
    <property type="match status" value="1"/>
</dbReference>
<dbReference type="RefSeq" id="WP_053401950.1">
    <property type="nucleotide sequence ID" value="NZ_JAUKEN010000001.1"/>
</dbReference>
<gene>
    <name evidence="2" type="ORF">AMD01_13510</name>
</gene>
<proteinExistence type="predicted"/>
<evidence type="ECO:0000313" key="3">
    <source>
        <dbReference type="Proteomes" id="UP000037558"/>
    </source>
</evidence>
<dbReference type="EMBL" id="LILC01000016">
    <property type="protein sequence ID" value="KOO44294.1"/>
    <property type="molecule type" value="Genomic_DNA"/>
</dbReference>
<organism evidence="2 3">
    <name type="scientific">Priestia koreensis</name>
    <dbReference type="NCBI Taxonomy" id="284581"/>
    <lineage>
        <taxon>Bacteria</taxon>
        <taxon>Bacillati</taxon>
        <taxon>Bacillota</taxon>
        <taxon>Bacilli</taxon>
        <taxon>Bacillales</taxon>
        <taxon>Bacillaceae</taxon>
        <taxon>Priestia</taxon>
    </lineage>
</organism>
<comment type="caution">
    <text evidence="2">The sequence shown here is derived from an EMBL/GenBank/DDBJ whole genome shotgun (WGS) entry which is preliminary data.</text>
</comment>
<dbReference type="Gene3D" id="2.30.110.10">
    <property type="entry name" value="Electron Transport, Fmn-binding Protein, Chain A"/>
    <property type="match status" value="1"/>
</dbReference>
<dbReference type="AlphaFoldDB" id="A0A0M0KZQ8"/>
<evidence type="ECO:0000259" key="1">
    <source>
        <dbReference type="Pfam" id="PF01243"/>
    </source>
</evidence>
<protein>
    <submittedName>
        <fullName evidence="2">Phosphohydrolase</fullName>
    </submittedName>
</protein>
<sequence length="210" mass="23765">MKPYFQHFITSEEELRARIGTPSERASKKVIHHLDEGCQQFIAHSPFLTIATANDKGICDSSPRGDMPGFVYVLDENVLVIPERPGNKRGDSIKNILTNPHVGLIFFIPGISESLRVNGKASIICDEDVLEKMKVNDKLPLMGIAVEVEECFMHCGKALKRSNLWEPSTWLREEEKPNTAQILSTHVKIPEMTPERLKADFEEGYKTKLY</sequence>
<keyword evidence="2" id="KW-0378">Hydrolase</keyword>
<keyword evidence="3" id="KW-1185">Reference proteome</keyword>
<dbReference type="Proteomes" id="UP000037558">
    <property type="component" value="Unassembled WGS sequence"/>
</dbReference>
<dbReference type="Pfam" id="PF01243">
    <property type="entry name" value="PNPOx_N"/>
    <property type="match status" value="1"/>
</dbReference>
<name>A0A0M0KZQ8_9BACI</name>
<dbReference type="GO" id="GO:0016787">
    <property type="term" value="F:hydrolase activity"/>
    <property type="evidence" value="ECO:0007669"/>
    <property type="project" value="UniProtKB-KW"/>
</dbReference>
<dbReference type="PANTHER" id="PTHR42815">
    <property type="entry name" value="FAD-BINDING, PUTATIVE (AFU_ORTHOLOGUE AFUA_6G07600)-RELATED"/>
    <property type="match status" value="1"/>
</dbReference>
<dbReference type="NCBIfam" id="TIGR04025">
    <property type="entry name" value="PPOX_FMN_DR2398"/>
    <property type="match status" value="1"/>
</dbReference>
<dbReference type="PATRIC" id="fig|284581.3.peg.4833"/>
<evidence type="ECO:0000313" key="2">
    <source>
        <dbReference type="EMBL" id="KOO44294.1"/>
    </source>
</evidence>
<dbReference type="InterPro" id="IPR011576">
    <property type="entry name" value="Pyridox_Oxase_N"/>
</dbReference>
<dbReference type="OrthoDB" id="9796486at2"/>
<dbReference type="InterPro" id="IPR012349">
    <property type="entry name" value="Split_barrel_FMN-bd"/>
</dbReference>